<dbReference type="Gene3D" id="1.25.10.10">
    <property type="entry name" value="Leucine-rich Repeat Variant"/>
    <property type="match status" value="1"/>
</dbReference>
<name>A0A8X6SX52_TRICX</name>
<organism evidence="1 2">
    <name type="scientific">Trichonephila clavipes</name>
    <name type="common">Golden silk orbweaver</name>
    <name type="synonym">Nephila clavipes</name>
    <dbReference type="NCBI Taxonomy" id="2585209"/>
    <lineage>
        <taxon>Eukaryota</taxon>
        <taxon>Metazoa</taxon>
        <taxon>Ecdysozoa</taxon>
        <taxon>Arthropoda</taxon>
        <taxon>Chelicerata</taxon>
        <taxon>Arachnida</taxon>
        <taxon>Araneae</taxon>
        <taxon>Araneomorphae</taxon>
        <taxon>Entelegynae</taxon>
        <taxon>Araneoidea</taxon>
        <taxon>Nephilidae</taxon>
        <taxon>Trichonephila</taxon>
    </lineage>
</organism>
<sequence>MAGSLQQFIPLLTTQDIKKRIQLGNDILSCLRTPSGLLDFEEIGFFIDSIASWLSNSNFKVAQNGIEIMIIVAEEMKEEFKPYISTIHNGFYNEPPNVVFGKLILLTSKD</sequence>
<evidence type="ECO:0000313" key="1">
    <source>
        <dbReference type="EMBL" id="GFY19786.1"/>
    </source>
</evidence>
<proteinExistence type="predicted"/>
<comment type="caution">
    <text evidence="1">The sequence shown here is derived from an EMBL/GenBank/DDBJ whole genome shotgun (WGS) entry which is preliminary data.</text>
</comment>
<dbReference type="SUPFAM" id="SSF48371">
    <property type="entry name" value="ARM repeat"/>
    <property type="match status" value="1"/>
</dbReference>
<dbReference type="InterPro" id="IPR016024">
    <property type="entry name" value="ARM-type_fold"/>
</dbReference>
<keyword evidence="2" id="KW-1185">Reference proteome</keyword>
<dbReference type="AlphaFoldDB" id="A0A8X6SX52"/>
<reference evidence="1" key="1">
    <citation type="submission" date="2020-08" db="EMBL/GenBank/DDBJ databases">
        <title>Multicomponent nature underlies the extraordinary mechanical properties of spider dragline silk.</title>
        <authorList>
            <person name="Kono N."/>
            <person name="Nakamura H."/>
            <person name="Mori M."/>
            <person name="Yoshida Y."/>
            <person name="Ohtoshi R."/>
            <person name="Malay A.D."/>
            <person name="Moran D.A.P."/>
            <person name="Tomita M."/>
            <person name="Numata K."/>
            <person name="Arakawa K."/>
        </authorList>
    </citation>
    <scope>NUCLEOTIDE SEQUENCE</scope>
</reference>
<dbReference type="Proteomes" id="UP000887159">
    <property type="component" value="Unassembled WGS sequence"/>
</dbReference>
<dbReference type="EMBL" id="BMAU01021353">
    <property type="protein sequence ID" value="GFY19786.1"/>
    <property type="molecule type" value="Genomic_DNA"/>
</dbReference>
<dbReference type="InterPro" id="IPR011989">
    <property type="entry name" value="ARM-like"/>
</dbReference>
<evidence type="ECO:0000313" key="2">
    <source>
        <dbReference type="Proteomes" id="UP000887159"/>
    </source>
</evidence>
<protein>
    <submittedName>
        <fullName evidence="1">TOG domain-containing protein</fullName>
    </submittedName>
</protein>
<gene>
    <name evidence="1" type="primary">X975_09905</name>
    <name evidence="1" type="ORF">TNCV_4649561</name>
</gene>
<accession>A0A8X6SX52</accession>